<evidence type="ECO:0000256" key="4">
    <source>
        <dbReference type="ARBA" id="ARBA00022989"/>
    </source>
</evidence>
<evidence type="ECO:0000256" key="3">
    <source>
        <dbReference type="ARBA" id="ARBA00022692"/>
    </source>
</evidence>
<dbReference type="Gene3D" id="2.30.30.60">
    <property type="match status" value="1"/>
</dbReference>
<keyword evidence="5 6" id="KW-0472">Membrane</keyword>
<dbReference type="Gene3D" id="2.60.120.10">
    <property type="entry name" value="Jelly Rolls"/>
    <property type="match status" value="1"/>
</dbReference>
<keyword evidence="3 6" id="KW-0812">Transmembrane</keyword>
<feature type="transmembrane region" description="Helical" evidence="6">
    <location>
        <begin position="38"/>
        <end position="56"/>
    </location>
</feature>
<dbReference type="InterPro" id="IPR018490">
    <property type="entry name" value="cNMP-bd_dom_sf"/>
</dbReference>
<dbReference type="PROSITE" id="PS50042">
    <property type="entry name" value="CNMP_BINDING_3"/>
    <property type="match status" value="1"/>
</dbReference>
<dbReference type="InterPro" id="IPR023408">
    <property type="entry name" value="MscS_beta-dom_sf"/>
</dbReference>
<evidence type="ECO:0000313" key="8">
    <source>
        <dbReference type="EMBL" id="MBB5576834.1"/>
    </source>
</evidence>
<dbReference type="Proteomes" id="UP000549882">
    <property type="component" value="Unassembled WGS sequence"/>
</dbReference>
<dbReference type="SMART" id="SM00100">
    <property type="entry name" value="cNMP"/>
    <property type="match status" value="1"/>
</dbReference>
<dbReference type="InterPro" id="IPR016846">
    <property type="entry name" value="cNMP-bd_ion_channel"/>
</dbReference>
<dbReference type="EMBL" id="JACHBI010000014">
    <property type="protein sequence ID" value="MBB5576834.1"/>
    <property type="molecule type" value="Genomic_DNA"/>
</dbReference>
<dbReference type="InterPro" id="IPR014710">
    <property type="entry name" value="RmlC-like_jellyroll"/>
</dbReference>
<dbReference type="PANTHER" id="PTHR30566">
    <property type="entry name" value="YNAI-RELATED MECHANOSENSITIVE ION CHANNEL"/>
    <property type="match status" value="1"/>
</dbReference>
<keyword evidence="9" id="KW-1185">Reference proteome</keyword>
<dbReference type="RefSeq" id="WP_107106617.1">
    <property type="nucleotide sequence ID" value="NZ_JACHBI010000014.1"/>
</dbReference>
<comment type="subcellular location">
    <subcellularLocation>
        <location evidence="1">Cell membrane</location>
        <topology evidence="1">Multi-pass membrane protein</topology>
    </subcellularLocation>
</comment>
<evidence type="ECO:0000256" key="5">
    <source>
        <dbReference type="ARBA" id="ARBA00023136"/>
    </source>
</evidence>
<dbReference type="PIRSF" id="PIRSF026673">
    <property type="entry name" value="UCP026673_ion_chan"/>
    <property type="match status" value="1"/>
</dbReference>
<sequence>MLQAYLDGLARASLAWLIILELAGIVVWHLIPRWRANLRLVVEIAFFAAMTAVLVYSDISPSRFQGYGLEDAHAFVVIMAKLLWWLHLAWAIIGFVRIYLVLEGKPREAHLLQDIVVGLVYLCVTLSALAFVFGIPIGTLVATSGVIAIVLGLALQNTLGDVFSGIALTLGRSYSLGDWILLADGTEGRVIASTWRSTQVLTGANNVVALPNSVLAKLGLTNISQPDETHLLKMTVRVAPTRMPSIVEDVMHAVLAGCNSIVREPPPQVALKNLDAVALEVELQFSVKNPSLRTKARNEVMDLFYRHCKSAGLLLAMPPSAIALMTEPPTEERAKPPEITPLALIEAIPIFVGLTGSEKELLAGSCAVREYQKNDVIVHQGEMLASMMIIRAGIVAMRHGEQEQRRLSPGDFFGESGLLAGMGEVCTLQALTRVTVYEIDQQSFAPLLDARPAMAEEIAARLSARADHVRHLPLSTKGGEERSARAFLKAMRTIFRS</sequence>
<name>A0A7W8XWU4_9HYPH</name>
<dbReference type="Pfam" id="PF00027">
    <property type="entry name" value="cNMP_binding"/>
    <property type="match status" value="1"/>
</dbReference>
<dbReference type="AlphaFoldDB" id="A0A7W8XWU4"/>
<dbReference type="Gene3D" id="1.10.287.1260">
    <property type="match status" value="1"/>
</dbReference>
<dbReference type="CDD" id="cd00038">
    <property type="entry name" value="CAP_ED"/>
    <property type="match status" value="1"/>
</dbReference>
<dbReference type="InterPro" id="IPR000595">
    <property type="entry name" value="cNMP-bd_dom"/>
</dbReference>
<dbReference type="SUPFAM" id="SSF50182">
    <property type="entry name" value="Sm-like ribonucleoproteins"/>
    <property type="match status" value="1"/>
</dbReference>
<accession>A0A7W8XWU4</accession>
<evidence type="ECO:0000313" key="9">
    <source>
        <dbReference type="Proteomes" id="UP000549882"/>
    </source>
</evidence>
<evidence type="ECO:0000259" key="7">
    <source>
        <dbReference type="PROSITE" id="PS50042"/>
    </source>
</evidence>
<dbReference type="Gene3D" id="3.30.70.100">
    <property type="match status" value="1"/>
</dbReference>
<reference evidence="8 9" key="1">
    <citation type="submission" date="2020-08" db="EMBL/GenBank/DDBJ databases">
        <title>Genomic Encyclopedia of Type Strains, Phase IV (KMG-V): Genome sequencing to study the core and pangenomes of soil and plant-associated prokaryotes.</title>
        <authorList>
            <person name="Whitman W."/>
        </authorList>
    </citation>
    <scope>NUCLEOTIDE SEQUENCE [LARGE SCALE GENOMIC DNA]</scope>
    <source>
        <strain evidence="8 9">SEMIA 4064</strain>
    </source>
</reference>
<feature type="transmembrane region" description="Helical" evidence="6">
    <location>
        <begin position="111"/>
        <end position="131"/>
    </location>
</feature>
<protein>
    <submittedName>
        <fullName evidence="8">Small-conductance mechanosensitive channel/CRP-like cAMP-binding protein</fullName>
    </submittedName>
</protein>
<evidence type="ECO:0000256" key="1">
    <source>
        <dbReference type="ARBA" id="ARBA00004651"/>
    </source>
</evidence>
<dbReference type="GO" id="GO:0008381">
    <property type="term" value="F:mechanosensitive monoatomic ion channel activity"/>
    <property type="evidence" value="ECO:0007669"/>
    <property type="project" value="UniProtKB-ARBA"/>
</dbReference>
<dbReference type="InterPro" id="IPR006685">
    <property type="entry name" value="MscS_channel_2nd"/>
</dbReference>
<comment type="caution">
    <text evidence="8">The sequence shown here is derived from an EMBL/GenBank/DDBJ whole genome shotgun (WGS) entry which is preliminary data.</text>
</comment>
<keyword evidence="2" id="KW-1003">Cell membrane</keyword>
<gene>
    <name evidence="8" type="ORF">GGD50_005479</name>
</gene>
<organism evidence="8 9">
    <name type="scientific">Rhizobium paranaense</name>
    <dbReference type="NCBI Taxonomy" id="1650438"/>
    <lineage>
        <taxon>Bacteria</taxon>
        <taxon>Pseudomonadati</taxon>
        <taxon>Pseudomonadota</taxon>
        <taxon>Alphaproteobacteria</taxon>
        <taxon>Hyphomicrobiales</taxon>
        <taxon>Rhizobiaceae</taxon>
        <taxon>Rhizobium/Agrobacterium group</taxon>
        <taxon>Rhizobium</taxon>
    </lineage>
</organism>
<dbReference type="Pfam" id="PF00924">
    <property type="entry name" value="MS_channel_2nd"/>
    <property type="match status" value="1"/>
</dbReference>
<feature type="transmembrane region" description="Helical" evidence="6">
    <location>
        <begin position="76"/>
        <end position="99"/>
    </location>
</feature>
<dbReference type="InterPro" id="IPR011066">
    <property type="entry name" value="MscS_channel_C_sf"/>
</dbReference>
<dbReference type="PANTHER" id="PTHR30566:SF5">
    <property type="entry name" value="MECHANOSENSITIVE ION CHANNEL PROTEIN 1, MITOCHONDRIAL-RELATED"/>
    <property type="match status" value="1"/>
</dbReference>
<proteinExistence type="predicted"/>
<dbReference type="GO" id="GO:0005886">
    <property type="term" value="C:plasma membrane"/>
    <property type="evidence" value="ECO:0007669"/>
    <property type="project" value="UniProtKB-SubCell"/>
</dbReference>
<keyword evidence="4 6" id="KW-1133">Transmembrane helix</keyword>
<dbReference type="InterPro" id="IPR010920">
    <property type="entry name" value="LSM_dom_sf"/>
</dbReference>
<feature type="domain" description="Cyclic nucleotide-binding" evidence="7">
    <location>
        <begin position="350"/>
        <end position="448"/>
    </location>
</feature>
<dbReference type="SUPFAM" id="SSF51206">
    <property type="entry name" value="cAMP-binding domain-like"/>
    <property type="match status" value="1"/>
</dbReference>
<feature type="transmembrane region" description="Helical" evidence="6">
    <location>
        <begin position="12"/>
        <end position="31"/>
    </location>
</feature>
<evidence type="ECO:0000256" key="6">
    <source>
        <dbReference type="SAM" id="Phobius"/>
    </source>
</evidence>
<evidence type="ECO:0000256" key="2">
    <source>
        <dbReference type="ARBA" id="ARBA00022475"/>
    </source>
</evidence>
<dbReference type="SUPFAM" id="SSF82689">
    <property type="entry name" value="Mechanosensitive channel protein MscS (YggB), C-terminal domain"/>
    <property type="match status" value="1"/>
</dbReference>